<protein>
    <submittedName>
        <fullName evidence="6">Leucine Rich Repeat</fullName>
    </submittedName>
</protein>
<evidence type="ECO:0000256" key="4">
    <source>
        <dbReference type="SAM" id="MobiDB-lite"/>
    </source>
</evidence>
<comment type="caution">
    <text evidence="6">The sequence shown here is derived from an EMBL/GenBank/DDBJ whole genome shotgun (WGS) entry which is preliminary data.</text>
</comment>
<keyword evidence="5" id="KW-0472">Membrane</keyword>
<name>A0A9N8D7S0_9STRA</name>
<dbReference type="AlphaFoldDB" id="A0A9N8D7S0"/>
<keyword evidence="5" id="KW-0812">Transmembrane</keyword>
<dbReference type="SUPFAM" id="SSF52058">
    <property type="entry name" value="L domain-like"/>
    <property type="match status" value="1"/>
</dbReference>
<keyword evidence="2" id="KW-0433">Leucine-rich repeat</keyword>
<dbReference type="PANTHER" id="PTHR48059:SF30">
    <property type="entry name" value="OS06G0587000 PROTEIN"/>
    <property type="match status" value="1"/>
</dbReference>
<feature type="transmembrane region" description="Helical" evidence="5">
    <location>
        <begin position="270"/>
        <end position="291"/>
    </location>
</feature>
<evidence type="ECO:0000256" key="1">
    <source>
        <dbReference type="ARBA" id="ARBA00004196"/>
    </source>
</evidence>
<keyword evidence="7" id="KW-1185">Reference proteome</keyword>
<dbReference type="Proteomes" id="UP001153069">
    <property type="component" value="Unassembled WGS sequence"/>
</dbReference>
<organism evidence="6 7">
    <name type="scientific">Seminavis robusta</name>
    <dbReference type="NCBI Taxonomy" id="568900"/>
    <lineage>
        <taxon>Eukaryota</taxon>
        <taxon>Sar</taxon>
        <taxon>Stramenopiles</taxon>
        <taxon>Ochrophyta</taxon>
        <taxon>Bacillariophyta</taxon>
        <taxon>Bacillariophyceae</taxon>
        <taxon>Bacillariophycidae</taxon>
        <taxon>Naviculales</taxon>
        <taxon>Naviculaceae</taxon>
        <taxon>Seminavis</taxon>
    </lineage>
</organism>
<evidence type="ECO:0000256" key="2">
    <source>
        <dbReference type="ARBA" id="ARBA00022614"/>
    </source>
</evidence>
<feature type="region of interest" description="Disordered" evidence="4">
    <location>
        <begin position="123"/>
        <end position="142"/>
    </location>
</feature>
<keyword evidence="3" id="KW-0677">Repeat</keyword>
<proteinExistence type="predicted"/>
<gene>
    <name evidence="6" type="ORF">SEMRO_23_G015930.1</name>
</gene>
<evidence type="ECO:0000256" key="5">
    <source>
        <dbReference type="SAM" id="Phobius"/>
    </source>
</evidence>
<feature type="region of interest" description="Disordered" evidence="4">
    <location>
        <begin position="295"/>
        <end position="316"/>
    </location>
</feature>
<dbReference type="InterPro" id="IPR051848">
    <property type="entry name" value="PGIP"/>
</dbReference>
<dbReference type="EMBL" id="CAICTM010000023">
    <property type="protein sequence ID" value="CAB9497649.1"/>
    <property type="molecule type" value="Genomic_DNA"/>
</dbReference>
<dbReference type="Gene3D" id="3.80.10.10">
    <property type="entry name" value="Ribonuclease Inhibitor"/>
    <property type="match status" value="2"/>
</dbReference>
<evidence type="ECO:0000313" key="7">
    <source>
        <dbReference type="Proteomes" id="UP001153069"/>
    </source>
</evidence>
<feature type="region of interest" description="Disordered" evidence="4">
    <location>
        <begin position="239"/>
        <end position="266"/>
    </location>
</feature>
<sequence>MTTTDDSETNAFAVTELAELLDAAEAKALQGNQTFKDTKDTAKSIPLQKKDVHVGVAKAAPGVGDAKICVSPKAELMVAKQKAKAAASVNDAKTSGSPKAELLDDKQKAEGFERKLGLVEDMLPTAGMSPSPSANGNEKKAATDHVAIDINENAAEPSVSDVSPSAGRAQPPPPRPGAFAASFGTTELQRNETFHADMLQGAERSIPPLDTRESFDDGANSSPIVTDTNEGLAVANEVADEQPPDLPRAREETGSPKVAPTDENDSRMPMYWGLGVAIVAGIVLLLVFTLAGKGEQDKAGSSSQPTPQQQTTPFPTQAPTSIEELVLAHLPQETIKAIEDNRSPQARAYEWLLADPSLSDYSGTRIIQRFSLATLYYATNGDKWRDNKLWMNHAYHECQWYSRMDENPGSGTQDEFWDDWATQIFGGNYQYLEPFLSCEGSGEQVFTHLWLFNNNLDGQLPPEFYLLTNLKTVFLDGNKLDGTKIQTEIGLLSNLELLLSWTVGLVGTVPTEVGLLTSMQDFGISSNSLTGTVPTEFGLLSDTMRWFGMDHNLLTSTLPTEIGRLSLVQWFMFWHNDFTGTMPTELCQITDMDDMVLELNQLSGSIPSCIGELTKLTSIWLHENLLTGPIPTEMGLLTLLDAWQISGQHISGTIPTEIFNDAIRLLHLDGNDLTGPLPTEVGLAPTLQHLHVRENALSGPIPSEIGLASSLVLLVVDDNQLTGTIPRELDFLASEGNFSGLFVSGNNFSGELSDEMCHLGTNDTMGICPFKPWWWSEEIECGLYFDCTEDFYGCGCGADGVASDNRTATAVSGENSTRTAGGGQ</sequence>
<feature type="region of interest" description="Disordered" evidence="4">
    <location>
        <begin position="150"/>
        <end position="181"/>
    </location>
</feature>
<feature type="compositionally biased region" description="Low complexity" evidence="4">
    <location>
        <begin position="301"/>
        <end position="316"/>
    </location>
</feature>
<dbReference type="InterPro" id="IPR032675">
    <property type="entry name" value="LRR_dom_sf"/>
</dbReference>
<feature type="region of interest" description="Disordered" evidence="4">
    <location>
        <begin position="87"/>
        <end position="107"/>
    </location>
</feature>
<dbReference type="PANTHER" id="PTHR48059">
    <property type="entry name" value="POLYGALACTURONASE INHIBITOR 1"/>
    <property type="match status" value="1"/>
</dbReference>
<evidence type="ECO:0000313" key="6">
    <source>
        <dbReference type="EMBL" id="CAB9497649.1"/>
    </source>
</evidence>
<reference evidence="6" key="1">
    <citation type="submission" date="2020-06" db="EMBL/GenBank/DDBJ databases">
        <authorList>
            <consortium name="Plant Systems Biology data submission"/>
        </authorList>
    </citation>
    <scope>NUCLEOTIDE SEQUENCE</scope>
    <source>
        <strain evidence="6">D6</strain>
    </source>
</reference>
<dbReference type="FunFam" id="3.80.10.10:FF:000041">
    <property type="entry name" value="LRR receptor-like serine/threonine-protein kinase ERECTA"/>
    <property type="match status" value="1"/>
</dbReference>
<comment type="subcellular location">
    <subcellularLocation>
        <location evidence="1">Cell envelope</location>
    </subcellularLocation>
</comment>
<evidence type="ECO:0000256" key="3">
    <source>
        <dbReference type="ARBA" id="ARBA00022737"/>
    </source>
</evidence>
<accession>A0A9N8D7S0</accession>
<keyword evidence="5" id="KW-1133">Transmembrane helix</keyword>